<evidence type="ECO:0000256" key="4">
    <source>
        <dbReference type="PIRSR" id="PIRSR602081-1"/>
    </source>
</evidence>
<dbReference type="SUPFAM" id="SSF48173">
    <property type="entry name" value="Cryptochrome/photolyase FAD-binding domain"/>
    <property type="match status" value="1"/>
</dbReference>
<dbReference type="PANTHER" id="PTHR11455:SF9">
    <property type="entry name" value="CRYPTOCHROME CIRCADIAN CLOCK 5 ISOFORM X1"/>
    <property type="match status" value="1"/>
</dbReference>
<organism evidence="7 8">
    <name type="scientific">Amycolatopsis rifamycinica</name>
    <dbReference type="NCBI Taxonomy" id="287986"/>
    <lineage>
        <taxon>Bacteria</taxon>
        <taxon>Bacillati</taxon>
        <taxon>Actinomycetota</taxon>
        <taxon>Actinomycetes</taxon>
        <taxon>Pseudonocardiales</taxon>
        <taxon>Pseudonocardiaceae</taxon>
        <taxon>Amycolatopsis</taxon>
    </lineage>
</organism>
<dbReference type="InterPro" id="IPR014729">
    <property type="entry name" value="Rossmann-like_a/b/a_fold"/>
</dbReference>
<dbReference type="InterPro" id="IPR002081">
    <property type="entry name" value="Cryptochrome/DNA_photolyase_1"/>
</dbReference>
<name>A0A066UCQ6_9PSEU</name>
<accession>A0A066UCQ6</accession>
<dbReference type="EMBL" id="JMQI01000006">
    <property type="protein sequence ID" value="KDN23642.1"/>
    <property type="molecule type" value="Genomic_DNA"/>
</dbReference>
<evidence type="ECO:0000313" key="8">
    <source>
        <dbReference type="Proteomes" id="UP000027345"/>
    </source>
</evidence>
<dbReference type="Gene3D" id="1.10.579.10">
    <property type="entry name" value="DNA Cyclobutane Dipyrimidine Photolyase, subunit A, domain 3"/>
    <property type="match status" value="1"/>
</dbReference>
<proteinExistence type="inferred from homology"/>
<dbReference type="Proteomes" id="UP000027345">
    <property type="component" value="Unassembled WGS sequence"/>
</dbReference>
<dbReference type="InterPro" id="IPR036155">
    <property type="entry name" value="Crypto/Photolyase_N_sf"/>
</dbReference>
<dbReference type="PROSITE" id="PS51645">
    <property type="entry name" value="PHR_CRY_ALPHA_BETA"/>
    <property type="match status" value="1"/>
</dbReference>
<dbReference type="GO" id="GO:0003677">
    <property type="term" value="F:DNA binding"/>
    <property type="evidence" value="ECO:0007669"/>
    <property type="project" value="TreeGrafter"/>
</dbReference>
<dbReference type="Pfam" id="PF00875">
    <property type="entry name" value="DNA_photolyase"/>
    <property type="match status" value="1"/>
</dbReference>
<dbReference type="GO" id="GO:0071949">
    <property type="term" value="F:FAD binding"/>
    <property type="evidence" value="ECO:0007669"/>
    <property type="project" value="TreeGrafter"/>
</dbReference>
<dbReference type="InterPro" id="IPR036134">
    <property type="entry name" value="Crypto/Photolyase_FAD-like_sf"/>
</dbReference>
<dbReference type="Pfam" id="PF03441">
    <property type="entry name" value="FAD_binding_7"/>
    <property type="match status" value="1"/>
</dbReference>
<evidence type="ECO:0000256" key="2">
    <source>
        <dbReference type="ARBA" id="ARBA00022827"/>
    </source>
</evidence>
<dbReference type="Gene3D" id="3.40.50.620">
    <property type="entry name" value="HUPs"/>
    <property type="match status" value="1"/>
</dbReference>
<dbReference type="PANTHER" id="PTHR11455">
    <property type="entry name" value="CRYPTOCHROME"/>
    <property type="match status" value="1"/>
</dbReference>
<feature type="domain" description="Photolyase/cryptochrome alpha/beta" evidence="6">
    <location>
        <begin position="5"/>
        <end position="129"/>
    </location>
</feature>
<dbReference type="GO" id="GO:0009416">
    <property type="term" value="P:response to light stimulus"/>
    <property type="evidence" value="ECO:0007669"/>
    <property type="project" value="TreeGrafter"/>
</dbReference>
<dbReference type="GO" id="GO:0006139">
    <property type="term" value="P:nucleobase-containing compound metabolic process"/>
    <property type="evidence" value="ECO:0007669"/>
    <property type="project" value="UniProtKB-ARBA"/>
</dbReference>
<dbReference type="GO" id="GO:0003904">
    <property type="term" value="F:deoxyribodipyrimidine photo-lyase activity"/>
    <property type="evidence" value="ECO:0007669"/>
    <property type="project" value="TreeGrafter"/>
</dbReference>
<dbReference type="InterPro" id="IPR018394">
    <property type="entry name" value="DNA_photolyase_1_CS_C"/>
</dbReference>
<evidence type="ECO:0000313" key="7">
    <source>
        <dbReference type="EMBL" id="KDN23642.1"/>
    </source>
</evidence>
<dbReference type="Gene3D" id="1.25.40.80">
    <property type="match status" value="1"/>
</dbReference>
<keyword evidence="2 4" id="KW-0274">FAD</keyword>
<feature type="binding site" evidence="4">
    <location>
        <position position="213"/>
    </location>
    <ligand>
        <name>FAD</name>
        <dbReference type="ChEBI" id="CHEBI:57692"/>
    </ligand>
</feature>
<reference evidence="7 8" key="1">
    <citation type="submission" date="2014-05" db="EMBL/GenBank/DDBJ databases">
        <title>Draft genome sequence of Amycolatopsis rifamycinica DSM 46095.</title>
        <authorList>
            <person name="Lal R."/>
            <person name="Saxena A."/>
            <person name="Kumari R."/>
            <person name="Mukherjee U."/>
            <person name="Singh P."/>
            <person name="Sangwan N."/>
            <person name="Mahato N.K."/>
        </authorList>
    </citation>
    <scope>NUCLEOTIDE SEQUENCE [LARGE SCALE GENOMIC DNA]</scope>
    <source>
        <strain evidence="7 8">DSM 46095</strain>
    </source>
</reference>
<dbReference type="PROSITE" id="PS00394">
    <property type="entry name" value="DNA_PHOTOLYASES_1_1"/>
    <property type="match status" value="1"/>
</dbReference>
<evidence type="ECO:0000256" key="3">
    <source>
        <dbReference type="ARBA" id="ARBA00022991"/>
    </source>
</evidence>
<keyword evidence="3 5" id="KW-0157">Chromophore</keyword>
<keyword evidence="1 4" id="KW-0285">Flavoprotein</keyword>
<comment type="caution">
    <text evidence="7">The sequence shown here is derived from an EMBL/GenBank/DDBJ whole genome shotgun (WGS) entry which is preliminary data.</text>
</comment>
<keyword evidence="7" id="KW-0456">Lyase</keyword>
<evidence type="ECO:0000259" key="6">
    <source>
        <dbReference type="PROSITE" id="PS51645"/>
    </source>
</evidence>
<dbReference type="RefSeq" id="WP_043776462.1">
    <property type="nucleotide sequence ID" value="NZ_JMQI01000006.1"/>
</dbReference>
<dbReference type="GO" id="GO:0006950">
    <property type="term" value="P:response to stress"/>
    <property type="evidence" value="ECO:0007669"/>
    <property type="project" value="UniProtKB-ARBA"/>
</dbReference>
<sequence>MTREAPVVLWFRRDLRLGDHAALLGASRHSKHVLALYVLDEALLKPGGAPREAFLYGCLEKLNEQLGGRLMLVRGDPAAEVVRAARGIGAAAVHVSADTGPYGRRRDAAVAKALAEHNLDWVETGSPYAVTPGRVTKPDGSPYRVFTPFFRAWTAHGWHPPADTGPSLVDWVEPPRSLRIPKPPPVSATLPEPGEQAALQVWHDFLDGPIETYDADRDRPDREGTTRLSPYLRWGCIHPRTILADLAGDERAGAKSLRSEICWREFHADVLWHRPETARKNYDKRFDGMKHDDDPEAFSRWCEGRTGYPIVDAGMRQLLAEGWMHNRVRMVVASFLVKDLHLPWWLGARHFMKHLVDGDLASNQLNWQWVAGCGTDAAPYFRVFNPTTQGEKFDPHGDYVRKYVPELRGVPGKAVHQLKERPADYPEPMVDHGHERQVSLERYGKITS</sequence>
<keyword evidence="8" id="KW-1185">Reference proteome</keyword>
<dbReference type="SUPFAM" id="SSF52425">
    <property type="entry name" value="Cryptochrome/photolyase, N-terminal domain"/>
    <property type="match status" value="1"/>
</dbReference>
<evidence type="ECO:0000256" key="5">
    <source>
        <dbReference type="RuleBase" id="RU004182"/>
    </source>
</evidence>
<protein>
    <submittedName>
        <fullName evidence="7">Deoxyribodipyrimidine photolyase</fullName>
    </submittedName>
</protein>
<dbReference type="InterPro" id="IPR005101">
    <property type="entry name" value="Cryptochr/Photolyase_FAD-bd"/>
</dbReference>
<dbReference type="OrthoDB" id="9772484at2"/>
<feature type="binding site" evidence="4">
    <location>
        <begin position="225"/>
        <end position="229"/>
    </location>
    <ligand>
        <name>FAD</name>
        <dbReference type="ChEBI" id="CHEBI:57692"/>
    </ligand>
</feature>
<dbReference type="AlphaFoldDB" id="A0A066UCQ6"/>
<feature type="binding site" evidence="4">
    <location>
        <begin position="357"/>
        <end position="359"/>
    </location>
    <ligand>
        <name>FAD</name>
        <dbReference type="ChEBI" id="CHEBI:57692"/>
    </ligand>
</feature>
<dbReference type="STRING" id="287986.DV20_03900"/>
<comment type="similarity">
    <text evidence="5">Belongs to the DNA photolyase family.</text>
</comment>
<dbReference type="InterPro" id="IPR006050">
    <property type="entry name" value="DNA_photolyase_N"/>
</dbReference>
<gene>
    <name evidence="7" type="ORF">DV20_03900</name>
</gene>
<dbReference type="eggNOG" id="COG0415">
    <property type="taxonomic scope" value="Bacteria"/>
</dbReference>
<evidence type="ECO:0000256" key="1">
    <source>
        <dbReference type="ARBA" id="ARBA00022630"/>
    </source>
</evidence>
<comment type="cofactor">
    <cofactor evidence="4">
        <name>FAD</name>
        <dbReference type="ChEBI" id="CHEBI:57692"/>
    </cofactor>
    <text evidence="4">Binds 1 FAD per subunit.</text>
</comment>
<dbReference type="PRINTS" id="PR00147">
    <property type="entry name" value="DNAPHOTLYASE"/>
</dbReference>